<dbReference type="EMBL" id="CM056744">
    <property type="protein sequence ID" value="KAJ8664463.1"/>
    <property type="molecule type" value="Genomic_DNA"/>
</dbReference>
<dbReference type="Proteomes" id="UP001239111">
    <property type="component" value="Chromosome 4"/>
</dbReference>
<sequence length="874" mass="97886">MQSLIGLNSNFNKLLEKATSHLLLEPDWPTILSLCDLIRQNDISPKQALAAITKKITNENPHVAGFGLLVLESCVKNCGSLIHDEVGTKQYMEQLKEIAKTTKQEPVRNKILELIQAWAYAFRDSPKYRAVVDTMRIMKAENFEFPVLQESDAMFTADNAPEWQDGDKCHRCRTAFTTFQRKHHCRACGQVFCHQCSAKNSTIPKYGIEKEVRVCNTCYDLLNKPVVPQAKETELPVEYLTSSLAQQQQVPPRKTEEELREEEELQIALALSQSEAEHKEKEKKRVTSAIISNSTAFSKVHYSPPPSPVPSPTKQLEEEEEEEVDPELAKYLNRQYWEQRHNALEEQASRLSATSPSAPNISSPMPQKVIAVKPLNGEVDPEMKNFVENLRSQVEIFVNRMKSDSSRGRSIANDSSVQTLFMNITALHSRLLRYIQDQEDKRVYFEGLQDKLTQIKDARGALDALREEHRLALLREKQEADRKRQMQMAQKLEIMRKKKQEYLQYQRQVALNRIQEQEREMQIRQEQQKQQYKMAGYSPVTGYMSGPSQSSPVRQNQYPDGTVYPVGVPVSQPMYSFPTSGPGTAYPGYMMQQPQHQQQSVIESMAQEARGPPVEADIQSGPESLGRVTVSGPAMQIPSMQVPNMPQQQQQPQQPGAPSPSHPPVQGQTVGGQMGPGVPPGHPVHMLPPHLAAQQQQQPHGHVQMLPNGSIVQRQQIVIPGQGQSIGRQLPMPGQLASGVPISGPNPMVMTSNGPTPGPLQQISGQNPMAINNDGQMQGPQQIPSTGQMIMTSNGPVPIPQHMQTIPGAEPTALPGPRIPLTQAQLLQLQHQQQLAQQQQQEQPPQPQDVHDQKVAKEEEDRKSPEVAELISFD</sequence>
<gene>
    <name evidence="1" type="ORF">QAD02_006125</name>
</gene>
<evidence type="ECO:0000313" key="2">
    <source>
        <dbReference type="Proteomes" id="UP001239111"/>
    </source>
</evidence>
<accession>A0ACC2N045</accession>
<evidence type="ECO:0000313" key="1">
    <source>
        <dbReference type="EMBL" id="KAJ8664463.1"/>
    </source>
</evidence>
<keyword evidence="2" id="KW-1185">Reference proteome</keyword>
<comment type="caution">
    <text evidence="1">The sequence shown here is derived from an EMBL/GenBank/DDBJ whole genome shotgun (WGS) entry which is preliminary data.</text>
</comment>
<proteinExistence type="predicted"/>
<organism evidence="1 2">
    <name type="scientific">Eretmocerus hayati</name>
    <dbReference type="NCBI Taxonomy" id="131215"/>
    <lineage>
        <taxon>Eukaryota</taxon>
        <taxon>Metazoa</taxon>
        <taxon>Ecdysozoa</taxon>
        <taxon>Arthropoda</taxon>
        <taxon>Hexapoda</taxon>
        <taxon>Insecta</taxon>
        <taxon>Pterygota</taxon>
        <taxon>Neoptera</taxon>
        <taxon>Endopterygota</taxon>
        <taxon>Hymenoptera</taxon>
        <taxon>Apocrita</taxon>
        <taxon>Proctotrupomorpha</taxon>
        <taxon>Chalcidoidea</taxon>
        <taxon>Aphelinidae</taxon>
        <taxon>Aphelininae</taxon>
        <taxon>Eretmocerus</taxon>
    </lineage>
</organism>
<name>A0ACC2N045_9HYME</name>
<reference evidence="1" key="1">
    <citation type="submission" date="2023-04" db="EMBL/GenBank/DDBJ databases">
        <title>A chromosome-level genome assembly of the parasitoid wasp Eretmocerus hayati.</title>
        <authorList>
            <person name="Zhong Y."/>
            <person name="Liu S."/>
            <person name="Liu Y."/>
        </authorList>
    </citation>
    <scope>NUCLEOTIDE SEQUENCE</scope>
    <source>
        <strain evidence="1">ZJU_SS_LIU_2023</strain>
    </source>
</reference>
<protein>
    <submittedName>
        <fullName evidence="1">Uncharacterized protein</fullName>
    </submittedName>
</protein>